<dbReference type="EMBL" id="JACHJQ010000011">
    <property type="protein sequence ID" value="MBB4912057.1"/>
    <property type="molecule type" value="Genomic_DNA"/>
</dbReference>
<dbReference type="InterPro" id="IPR010099">
    <property type="entry name" value="SDR39U1"/>
</dbReference>
<dbReference type="Pfam" id="PF08338">
    <property type="entry name" value="DUF1731"/>
    <property type="match status" value="1"/>
</dbReference>
<organism evidence="4 5">
    <name type="scientific">Actinophytocola algeriensis</name>
    <dbReference type="NCBI Taxonomy" id="1768010"/>
    <lineage>
        <taxon>Bacteria</taxon>
        <taxon>Bacillati</taxon>
        <taxon>Actinomycetota</taxon>
        <taxon>Actinomycetes</taxon>
        <taxon>Pseudonocardiales</taxon>
        <taxon>Pseudonocardiaceae</taxon>
    </lineage>
</organism>
<dbReference type="NCBIfam" id="TIGR01777">
    <property type="entry name" value="yfcH"/>
    <property type="match status" value="1"/>
</dbReference>
<dbReference type="PANTHER" id="PTHR11092">
    <property type="entry name" value="SUGAR NUCLEOTIDE EPIMERASE RELATED"/>
    <property type="match status" value="1"/>
</dbReference>
<accession>A0A7W7VIY5</accession>
<evidence type="ECO:0000313" key="4">
    <source>
        <dbReference type="EMBL" id="MBB4912057.1"/>
    </source>
</evidence>
<feature type="domain" description="DUF1731" evidence="3">
    <location>
        <begin position="244"/>
        <end position="291"/>
    </location>
</feature>
<comment type="caution">
    <text evidence="4">The sequence shown here is derived from an EMBL/GenBank/DDBJ whole genome shotgun (WGS) entry which is preliminary data.</text>
</comment>
<dbReference type="Pfam" id="PF01370">
    <property type="entry name" value="Epimerase"/>
    <property type="match status" value="1"/>
</dbReference>
<dbReference type="Gene3D" id="3.40.50.720">
    <property type="entry name" value="NAD(P)-binding Rossmann-like Domain"/>
    <property type="match status" value="1"/>
</dbReference>
<comment type="similarity">
    <text evidence="1">Belongs to the NAD(P)-dependent epimerase/dehydratase family. SDR39U1 subfamily.</text>
</comment>
<keyword evidence="5" id="KW-1185">Reference proteome</keyword>
<dbReference type="AlphaFoldDB" id="A0A7W7VIY5"/>
<protein>
    <recommendedName>
        <fullName evidence="6">TIGR01777 family protein</fullName>
    </recommendedName>
</protein>
<dbReference type="Proteomes" id="UP000520767">
    <property type="component" value="Unassembled WGS sequence"/>
</dbReference>
<sequence length="296" mass="31242">MRVAVTGTSGLLGGALVRELQAQGHEVLRLVRRRPAAHDEALWFPEVDTGSLRGVDAVVHLVGEPLVGKWSTHQREAIRESRVHGTRLLATALADMRDGPGVLLCASATGYYGDRGVALLTEESPAGVGFLPSVYEAAEKAAAPAEAAGLRVVQLRVGVLQSAEAGGLAILLPMFRRGMGIRAGAGTQWVSWIDLADAVSAVLHVLGGSLSGPVNVVAPNPVTNREYADTLASVLSRPRLLALPPGLVRRFFGAGLADEVLLASTRVVPARLLTSGFAFEHPTLRETLQNLLLRVT</sequence>
<dbReference type="InterPro" id="IPR013549">
    <property type="entry name" value="DUF1731"/>
</dbReference>
<dbReference type="PANTHER" id="PTHR11092:SF0">
    <property type="entry name" value="EPIMERASE FAMILY PROTEIN SDR39U1"/>
    <property type="match status" value="1"/>
</dbReference>
<evidence type="ECO:0000259" key="2">
    <source>
        <dbReference type="Pfam" id="PF01370"/>
    </source>
</evidence>
<feature type="domain" description="NAD-dependent epimerase/dehydratase" evidence="2">
    <location>
        <begin position="3"/>
        <end position="207"/>
    </location>
</feature>
<evidence type="ECO:0008006" key="6">
    <source>
        <dbReference type="Google" id="ProtNLM"/>
    </source>
</evidence>
<evidence type="ECO:0000259" key="3">
    <source>
        <dbReference type="Pfam" id="PF08338"/>
    </source>
</evidence>
<dbReference type="InterPro" id="IPR001509">
    <property type="entry name" value="Epimerase_deHydtase"/>
</dbReference>
<evidence type="ECO:0000313" key="5">
    <source>
        <dbReference type="Proteomes" id="UP000520767"/>
    </source>
</evidence>
<proteinExistence type="inferred from homology"/>
<reference evidence="4 5" key="1">
    <citation type="submission" date="2020-08" db="EMBL/GenBank/DDBJ databases">
        <title>Genomic Encyclopedia of Type Strains, Phase III (KMG-III): the genomes of soil and plant-associated and newly described type strains.</title>
        <authorList>
            <person name="Whitman W."/>
        </authorList>
    </citation>
    <scope>NUCLEOTIDE SEQUENCE [LARGE SCALE GENOMIC DNA]</scope>
    <source>
        <strain evidence="4 5">CECT 8960</strain>
    </source>
</reference>
<name>A0A7W7VIY5_9PSEU</name>
<evidence type="ECO:0000256" key="1">
    <source>
        <dbReference type="ARBA" id="ARBA00009353"/>
    </source>
</evidence>
<dbReference type="InterPro" id="IPR036291">
    <property type="entry name" value="NAD(P)-bd_dom_sf"/>
</dbReference>
<dbReference type="SUPFAM" id="SSF51735">
    <property type="entry name" value="NAD(P)-binding Rossmann-fold domains"/>
    <property type="match status" value="1"/>
</dbReference>
<dbReference type="RefSeq" id="WP_184816029.1">
    <property type="nucleotide sequence ID" value="NZ_JACHJQ010000011.1"/>
</dbReference>
<gene>
    <name evidence="4" type="ORF">FHR82_008328</name>
</gene>